<dbReference type="PANTHER" id="PTHR48243">
    <property type="entry name" value="AMINOTRANSFERASE-LIKE PLANT MOBILE DOMAIN-CONTAINING PROTEIN"/>
    <property type="match status" value="1"/>
</dbReference>
<dbReference type="EMBL" id="PQIB02000015">
    <property type="protein sequence ID" value="RLM64730.1"/>
    <property type="molecule type" value="Genomic_DNA"/>
</dbReference>
<organism evidence="1 2">
    <name type="scientific">Panicum miliaceum</name>
    <name type="common">Proso millet</name>
    <name type="synonym">Broomcorn millet</name>
    <dbReference type="NCBI Taxonomy" id="4540"/>
    <lineage>
        <taxon>Eukaryota</taxon>
        <taxon>Viridiplantae</taxon>
        <taxon>Streptophyta</taxon>
        <taxon>Embryophyta</taxon>
        <taxon>Tracheophyta</taxon>
        <taxon>Spermatophyta</taxon>
        <taxon>Magnoliopsida</taxon>
        <taxon>Liliopsida</taxon>
        <taxon>Poales</taxon>
        <taxon>Poaceae</taxon>
        <taxon>PACMAD clade</taxon>
        <taxon>Panicoideae</taxon>
        <taxon>Panicodae</taxon>
        <taxon>Paniceae</taxon>
        <taxon>Panicinae</taxon>
        <taxon>Panicum</taxon>
        <taxon>Panicum sect. Panicum</taxon>
    </lineage>
</organism>
<dbReference type="AlphaFoldDB" id="A0A3L6PX38"/>
<accession>A0A3L6PX38</accession>
<protein>
    <submittedName>
        <fullName evidence="1">Uncharacterized protein</fullName>
    </submittedName>
</protein>
<name>A0A3L6PX38_PANMI</name>
<reference evidence="2" key="1">
    <citation type="journal article" date="2019" name="Nat. Commun.">
        <title>The genome of broomcorn millet.</title>
        <authorList>
            <person name="Zou C."/>
            <person name="Miki D."/>
            <person name="Li D."/>
            <person name="Tang Q."/>
            <person name="Xiao L."/>
            <person name="Rajput S."/>
            <person name="Deng P."/>
            <person name="Jia W."/>
            <person name="Huang R."/>
            <person name="Zhang M."/>
            <person name="Sun Y."/>
            <person name="Hu J."/>
            <person name="Fu X."/>
            <person name="Schnable P.S."/>
            <person name="Li F."/>
            <person name="Zhang H."/>
            <person name="Feng B."/>
            <person name="Zhu X."/>
            <person name="Liu R."/>
            <person name="Schnable J.C."/>
            <person name="Zhu J.-K."/>
            <person name="Zhang H."/>
        </authorList>
    </citation>
    <scope>NUCLEOTIDE SEQUENCE [LARGE SCALE GENOMIC DNA]</scope>
</reference>
<evidence type="ECO:0000313" key="1">
    <source>
        <dbReference type="EMBL" id="RLM64730.1"/>
    </source>
</evidence>
<comment type="caution">
    <text evidence="1">The sequence shown here is derived from an EMBL/GenBank/DDBJ whole genome shotgun (WGS) entry which is preliminary data.</text>
</comment>
<evidence type="ECO:0000313" key="2">
    <source>
        <dbReference type="Proteomes" id="UP000275267"/>
    </source>
</evidence>
<proteinExistence type="predicted"/>
<dbReference type="PANTHER" id="PTHR48243:SF1">
    <property type="entry name" value="AMINOTRANSFERASE-LIKE PLANT MOBILE DOMAIN-CONTAINING PROTEIN"/>
    <property type="match status" value="1"/>
</dbReference>
<dbReference type="Proteomes" id="UP000275267">
    <property type="component" value="Unassembled WGS sequence"/>
</dbReference>
<gene>
    <name evidence="1" type="ORF">C2845_PM16G02610</name>
</gene>
<keyword evidence="2" id="KW-1185">Reference proteome</keyword>
<dbReference type="OrthoDB" id="693805at2759"/>
<sequence>MQIDDDDAPYLDLQDNREKQAYAILKCWDFGHTKAFDPDLLEKTGMDVDFAHVWHAIGWDSFVHVEENGSRLLTIQFLCTLREVDDSISF</sequence>